<feature type="signal peptide" evidence="1">
    <location>
        <begin position="1"/>
        <end position="22"/>
    </location>
</feature>
<dbReference type="RefSeq" id="WP_095542569.1">
    <property type="nucleotide sequence ID" value="NZ_NSJC01000009.1"/>
</dbReference>
<feature type="chain" id="PRO_5013195081" evidence="1">
    <location>
        <begin position="23"/>
        <end position="174"/>
    </location>
</feature>
<keyword evidence="1" id="KW-0732">Signal</keyword>
<evidence type="ECO:0000313" key="3">
    <source>
        <dbReference type="Proteomes" id="UP000217780"/>
    </source>
</evidence>
<proteinExistence type="predicted"/>
<dbReference type="GeneID" id="93874785"/>
<comment type="caution">
    <text evidence="2">The sequence shown here is derived from an EMBL/GenBank/DDBJ whole genome shotgun (WGS) entry which is preliminary data.</text>
</comment>
<evidence type="ECO:0000313" key="2">
    <source>
        <dbReference type="EMBL" id="PAX16469.1"/>
    </source>
</evidence>
<reference evidence="2 3" key="1">
    <citation type="submission" date="2017-08" db="EMBL/GenBank/DDBJ databases">
        <title>WGS of Clinical strains of the CDC Group NO-1 linked to zoonotic infections in humans.</title>
        <authorList>
            <person name="Bernier A.-M."/>
            <person name="Bernard K."/>
        </authorList>
    </citation>
    <scope>NUCLEOTIDE SEQUENCE [LARGE SCALE GENOMIC DNA]</scope>
    <source>
        <strain evidence="2 3">NML91-0035</strain>
    </source>
</reference>
<organism evidence="2 3">
    <name type="scientific">Vandammella animalimorsus</name>
    <dbReference type="NCBI Taxonomy" id="2029117"/>
    <lineage>
        <taxon>Bacteria</taxon>
        <taxon>Pseudomonadati</taxon>
        <taxon>Pseudomonadota</taxon>
        <taxon>Betaproteobacteria</taxon>
        <taxon>Burkholderiales</taxon>
        <taxon>Comamonadaceae</taxon>
        <taxon>Vandammella</taxon>
    </lineage>
</organism>
<sequence length="174" mass="19176">MILKSLNVAALCWALAVAALMAQTVRLHWERQAHRELQMAVAQDRQQRAEAALKAEQETAEKESEHAAATLANGQAFEMAALARDAAVRRDLAVAERLRLNAERRAATYRQMAQANAAACERVADRHAALDAHIVRGVEVVAGLRGDLDRRDAEVKLLRSQIDADRALLARPQD</sequence>
<dbReference type="AlphaFoldDB" id="A0A2A2T4N4"/>
<evidence type="ECO:0000256" key="1">
    <source>
        <dbReference type="SAM" id="SignalP"/>
    </source>
</evidence>
<dbReference type="Proteomes" id="UP000217780">
    <property type="component" value="Unassembled WGS sequence"/>
</dbReference>
<protein>
    <submittedName>
        <fullName evidence="2">Uncharacterized protein</fullName>
    </submittedName>
</protein>
<dbReference type="EMBL" id="NTBI01000007">
    <property type="protein sequence ID" value="PAX16469.1"/>
    <property type="molecule type" value="Genomic_DNA"/>
</dbReference>
<accession>A0A2A2T4N4</accession>
<gene>
    <name evidence="2" type="ORF">CLI92_09045</name>
</gene>
<name>A0A2A2T4N4_9BURK</name>